<evidence type="ECO:0000313" key="3">
    <source>
        <dbReference type="Proteomes" id="UP001595613"/>
    </source>
</evidence>
<keyword evidence="1" id="KW-0732">Signal</keyword>
<protein>
    <submittedName>
        <fullName evidence="2">Outer membrane beta-barrel protein</fullName>
    </submittedName>
</protein>
<organism evidence="2 3">
    <name type="scientific">Devosia honganensis</name>
    <dbReference type="NCBI Taxonomy" id="1610527"/>
    <lineage>
        <taxon>Bacteria</taxon>
        <taxon>Pseudomonadati</taxon>
        <taxon>Pseudomonadota</taxon>
        <taxon>Alphaproteobacteria</taxon>
        <taxon>Hyphomicrobiales</taxon>
        <taxon>Devosiaceae</taxon>
        <taxon>Devosia</taxon>
    </lineage>
</organism>
<dbReference type="EMBL" id="JBHRYD010000001">
    <property type="protein sequence ID" value="MFC3704209.1"/>
    <property type="molecule type" value="Genomic_DNA"/>
</dbReference>
<accession>A0ABV7X0W6</accession>
<dbReference type="Proteomes" id="UP001595613">
    <property type="component" value="Unassembled WGS sequence"/>
</dbReference>
<reference evidence="3" key="1">
    <citation type="journal article" date="2019" name="Int. J. Syst. Evol. Microbiol.">
        <title>The Global Catalogue of Microorganisms (GCM) 10K type strain sequencing project: providing services to taxonomists for standard genome sequencing and annotation.</title>
        <authorList>
            <consortium name="The Broad Institute Genomics Platform"/>
            <consortium name="The Broad Institute Genome Sequencing Center for Infectious Disease"/>
            <person name="Wu L."/>
            <person name="Ma J."/>
        </authorList>
    </citation>
    <scope>NUCLEOTIDE SEQUENCE [LARGE SCALE GENOMIC DNA]</scope>
    <source>
        <strain evidence="3">KCTC 42281</strain>
    </source>
</reference>
<feature type="signal peptide" evidence="1">
    <location>
        <begin position="1"/>
        <end position="24"/>
    </location>
</feature>
<name>A0ABV7X0W6_9HYPH</name>
<dbReference type="InterPro" id="IPR023614">
    <property type="entry name" value="Porin_dom_sf"/>
</dbReference>
<comment type="caution">
    <text evidence="2">The sequence shown here is derived from an EMBL/GenBank/DDBJ whole genome shotgun (WGS) entry which is preliminary data.</text>
</comment>
<dbReference type="Gene3D" id="2.40.160.10">
    <property type="entry name" value="Porin"/>
    <property type="match status" value="1"/>
</dbReference>
<proteinExistence type="predicted"/>
<dbReference type="InterPro" id="IPR018759">
    <property type="entry name" value="BBP2_2"/>
</dbReference>
<keyword evidence="3" id="KW-1185">Reference proteome</keyword>
<dbReference type="RefSeq" id="WP_380095614.1">
    <property type="nucleotide sequence ID" value="NZ_JBHRYD010000001.1"/>
</dbReference>
<evidence type="ECO:0000256" key="1">
    <source>
        <dbReference type="SAM" id="SignalP"/>
    </source>
</evidence>
<evidence type="ECO:0000313" key="2">
    <source>
        <dbReference type="EMBL" id="MFC3704209.1"/>
    </source>
</evidence>
<dbReference type="Pfam" id="PF10082">
    <property type="entry name" value="BBP2_2"/>
    <property type="match status" value="1"/>
</dbReference>
<dbReference type="SUPFAM" id="SSF56935">
    <property type="entry name" value="Porins"/>
    <property type="match status" value="1"/>
</dbReference>
<feature type="chain" id="PRO_5047539016" evidence="1">
    <location>
        <begin position="25"/>
        <end position="419"/>
    </location>
</feature>
<gene>
    <name evidence="2" type="ORF">ACFOOL_05500</name>
</gene>
<sequence length="419" mass="44396">MAGRNLKMLLVTLAALLAAGTALADPPGPASDGERLRPGLYPAAPVPEGFGVPAEPGHPPFDIDWSIGLKGTLTGSTDGSSFVTTLTPQFTAIHEGRRTDLTIEGQADLARPQDGRIEVPALRLGLSSTTALDRRTRLSGRAALELSRQLPGTPGLDPRIIEPPHILTGAIGAGIERRFGRFNLGVNGDLSRTLYGPTTRTDSGLTDNSDQNVWSGEARLRLGYQATPILEVFGEATLGRDWFDRPAPGLGLRTDATGRALRAGLAGKWNGILSASASIGVGQHDFDAPGIADITTRLYDVKVVFTPDPTLNLTAALSTGIEPTGADSAGTARVSHRAVAEIDYTVNSWLRLRASADWGHSTLEGSDETERRHGFGTGADYRLGKHTALAADYRYGHSDNSRSGVFDAHTVSLGITLRR</sequence>